<dbReference type="AlphaFoldDB" id="A0A7T0C2H3"/>
<dbReference type="Proteomes" id="UP000594464">
    <property type="component" value="Chromosome"/>
</dbReference>
<evidence type="ECO:0000313" key="2">
    <source>
        <dbReference type="Proteomes" id="UP000594464"/>
    </source>
</evidence>
<dbReference type="KEGG" id="nva:G3M78_08035"/>
<dbReference type="EMBL" id="CP048620">
    <property type="protein sequence ID" value="QPJ65342.1"/>
    <property type="molecule type" value="Genomic_DNA"/>
</dbReference>
<organism evidence="1 2">
    <name type="scientific">Candidatus Nitrohelix vancouverensis</name>
    <dbReference type="NCBI Taxonomy" id="2705534"/>
    <lineage>
        <taxon>Bacteria</taxon>
        <taxon>Pseudomonadati</taxon>
        <taxon>Nitrospinota/Tectimicrobiota group</taxon>
        <taxon>Nitrospinota</taxon>
        <taxon>Nitrospinia</taxon>
        <taxon>Nitrospinales</taxon>
        <taxon>Nitrospinaceae</taxon>
        <taxon>Candidatus Nitrohelix</taxon>
    </lineage>
</organism>
<protein>
    <submittedName>
        <fullName evidence="1">Uncharacterized protein</fullName>
    </submittedName>
</protein>
<evidence type="ECO:0000313" key="1">
    <source>
        <dbReference type="EMBL" id="QPJ65342.1"/>
    </source>
</evidence>
<sequence>MTNGKRLILVVGKEGSAVIIEFADLASMQCLRQEAESKGLTCKQIGIEDYLPTYRGRRYFDMQNPITKKLFNLDYLIQAWESDKNHHDGEGGVDEWFIH</sequence>
<name>A0A7T0C2H3_9BACT</name>
<gene>
    <name evidence="1" type="ORF">G3M78_08035</name>
</gene>
<proteinExistence type="predicted"/>
<reference evidence="2" key="1">
    <citation type="submission" date="2020-02" db="EMBL/GenBank/DDBJ databases">
        <title>Genomic and physiological characterization of two novel Nitrospinaceae genera.</title>
        <authorList>
            <person name="Mueller A.J."/>
            <person name="Jung M.-Y."/>
            <person name="Strachan C.R."/>
            <person name="Herbold C.W."/>
            <person name="Kirkegaard R.H."/>
            <person name="Daims H."/>
        </authorList>
    </citation>
    <scope>NUCLEOTIDE SEQUENCE [LARGE SCALE GENOMIC DNA]</scope>
</reference>
<accession>A0A7T0C2H3</accession>